<evidence type="ECO:0000256" key="2">
    <source>
        <dbReference type="ARBA" id="ARBA00022692"/>
    </source>
</evidence>
<dbReference type="GO" id="GO:0015174">
    <property type="term" value="F:basic amino acid transmembrane transporter activity"/>
    <property type="evidence" value="ECO:0007669"/>
    <property type="project" value="UniProtKB-ARBA"/>
</dbReference>
<dbReference type="FunFam" id="1.20.1280.290:FF:000009">
    <property type="entry name" value="PQ loop repeat family protein"/>
    <property type="match status" value="1"/>
</dbReference>
<feature type="transmembrane region" description="Helical" evidence="7">
    <location>
        <begin position="6"/>
        <end position="25"/>
    </location>
</feature>
<gene>
    <name evidence="8" type="ORF">BT96DRAFT_1018850</name>
</gene>
<evidence type="ECO:0000256" key="1">
    <source>
        <dbReference type="ARBA" id="ARBA00004141"/>
    </source>
</evidence>
<dbReference type="PANTHER" id="PTHR16201">
    <property type="entry name" value="SEVEN TRANSMEMBRANE PROTEIN 1-RELATED"/>
    <property type="match status" value="1"/>
</dbReference>
<dbReference type="InterPro" id="IPR006603">
    <property type="entry name" value="PQ-loop_rpt"/>
</dbReference>
<evidence type="ECO:0000256" key="5">
    <source>
        <dbReference type="ARBA" id="ARBA00038039"/>
    </source>
</evidence>
<feature type="transmembrane region" description="Helical" evidence="7">
    <location>
        <begin position="63"/>
        <end position="89"/>
    </location>
</feature>
<dbReference type="PANTHER" id="PTHR16201:SF44">
    <property type="entry name" value="SEVEN TRANSMEMBRANE PROTEIN 1"/>
    <property type="match status" value="1"/>
</dbReference>
<dbReference type="Gene3D" id="1.20.1280.290">
    <property type="match status" value="2"/>
</dbReference>
<keyword evidence="2 7" id="KW-0812">Transmembrane</keyword>
<evidence type="ECO:0000256" key="3">
    <source>
        <dbReference type="ARBA" id="ARBA00022989"/>
    </source>
</evidence>
<evidence type="ECO:0000256" key="7">
    <source>
        <dbReference type="SAM" id="Phobius"/>
    </source>
</evidence>
<dbReference type="Pfam" id="PF04193">
    <property type="entry name" value="PQ-loop"/>
    <property type="match status" value="2"/>
</dbReference>
<keyword evidence="9" id="KW-1185">Reference proteome</keyword>
<feature type="transmembrane region" description="Helical" evidence="7">
    <location>
        <begin position="160"/>
        <end position="176"/>
    </location>
</feature>
<dbReference type="EMBL" id="ML769456">
    <property type="protein sequence ID" value="KAE9400462.1"/>
    <property type="molecule type" value="Genomic_DNA"/>
</dbReference>
<proteinExistence type="inferred from homology"/>
<dbReference type="AlphaFoldDB" id="A0A6A4HNA8"/>
<comment type="catalytic activity">
    <reaction evidence="6">
        <text>L-histidine(out) + L-arginine(in) = L-histidine(in) + L-arginine(out)</text>
        <dbReference type="Rhea" id="RHEA:71063"/>
        <dbReference type="ChEBI" id="CHEBI:32682"/>
        <dbReference type="ChEBI" id="CHEBI:57595"/>
    </reaction>
</comment>
<dbReference type="InterPro" id="IPR051415">
    <property type="entry name" value="LAAT-1"/>
</dbReference>
<dbReference type="SMART" id="SM00679">
    <property type="entry name" value="CTNS"/>
    <property type="match status" value="2"/>
</dbReference>
<evidence type="ECO:0000256" key="6">
    <source>
        <dbReference type="ARBA" id="ARBA00050768"/>
    </source>
</evidence>
<dbReference type="GO" id="GO:0098852">
    <property type="term" value="C:lytic vacuole membrane"/>
    <property type="evidence" value="ECO:0007669"/>
    <property type="project" value="UniProtKB-ARBA"/>
</dbReference>
<keyword evidence="4 7" id="KW-0472">Membrane</keyword>
<name>A0A6A4HNA8_9AGAR</name>
<protein>
    <submittedName>
        <fullName evidence="8">PQ-loop-domain-containing protein</fullName>
    </submittedName>
</protein>
<evidence type="ECO:0000256" key="4">
    <source>
        <dbReference type="ARBA" id="ARBA00023136"/>
    </source>
</evidence>
<comment type="subcellular location">
    <subcellularLocation>
        <location evidence="1">Membrane</location>
        <topology evidence="1">Multi-pass membrane protein</topology>
    </subcellularLocation>
</comment>
<evidence type="ECO:0000313" key="9">
    <source>
        <dbReference type="Proteomes" id="UP000799118"/>
    </source>
</evidence>
<evidence type="ECO:0000313" key="8">
    <source>
        <dbReference type="EMBL" id="KAE9400462.1"/>
    </source>
</evidence>
<dbReference type="Proteomes" id="UP000799118">
    <property type="component" value="Unassembled WGS sequence"/>
</dbReference>
<dbReference type="OrthoDB" id="8048523at2759"/>
<accession>A0A6A4HNA8</accession>
<organism evidence="8 9">
    <name type="scientific">Gymnopus androsaceus JB14</name>
    <dbReference type="NCBI Taxonomy" id="1447944"/>
    <lineage>
        <taxon>Eukaryota</taxon>
        <taxon>Fungi</taxon>
        <taxon>Dikarya</taxon>
        <taxon>Basidiomycota</taxon>
        <taxon>Agaricomycotina</taxon>
        <taxon>Agaricomycetes</taxon>
        <taxon>Agaricomycetidae</taxon>
        <taxon>Agaricales</taxon>
        <taxon>Marasmiineae</taxon>
        <taxon>Omphalotaceae</taxon>
        <taxon>Gymnopus</taxon>
    </lineage>
</organism>
<keyword evidence="3 7" id="KW-1133">Transmembrane helix</keyword>
<dbReference type="GO" id="GO:0034486">
    <property type="term" value="P:vacuolar transmembrane transport"/>
    <property type="evidence" value="ECO:0007669"/>
    <property type="project" value="UniProtKB-ARBA"/>
</dbReference>
<feature type="transmembrane region" description="Helical" evidence="7">
    <location>
        <begin position="119"/>
        <end position="140"/>
    </location>
</feature>
<comment type="similarity">
    <text evidence="5">Belongs to the laat-1 family.</text>
</comment>
<sequence>MAEFNNTLSSILGWISIACSIVVYSPQIYENYSLQSGEGLSLACIIIWLLGDSTNMTGAVLAGLLPTMIILATYYSLCSSILLFQFFYYRLRTRPRVSNHEETPLLAGQTPKVTPAKVLVLRYTGALLFVIATEISAWWISNNVEMEEKLPKRRSSSVTLISQILGWTSAICYLGSRVPQIIKNFTTQCEGLAPALFFFTILGNATYSLSICVESMEYSYLVTNASWLAGEYIVKDFADQRMFQQLQQLRY</sequence>
<reference evidence="8" key="1">
    <citation type="journal article" date="2019" name="Environ. Microbiol.">
        <title>Fungal ecological strategies reflected in gene transcription - a case study of two litter decomposers.</title>
        <authorList>
            <person name="Barbi F."/>
            <person name="Kohler A."/>
            <person name="Barry K."/>
            <person name="Baskaran P."/>
            <person name="Daum C."/>
            <person name="Fauchery L."/>
            <person name="Ihrmark K."/>
            <person name="Kuo A."/>
            <person name="LaButti K."/>
            <person name="Lipzen A."/>
            <person name="Morin E."/>
            <person name="Grigoriev I.V."/>
            <person name="Henrissat B."/>
            <person name="Lindahl B."/>
            <person name="Martin F."/>
        </authorList>
    </citation>
    <scope>NUCLEOTIDE SEQUENCE</scope>
    <source>
        <strain evidence="8">JB14</strain>
    </source>
</reference>